<keyword evidence="1" id="KW-0614">Plasmid</keyword>
<dbReference type="KEGG" id="rer:RER_pREL1-02910"/>
<sequence>MGSDLSRSTVVEVTRKYAKLYLAASKKDKGRMLDEFCELTGLSRSRARHALVEAGSRAPNVVRMDRRRSRPRKYSADAREVLKHLWVLSGGSCGPYLAAQMVLLLDSLEAHGELVDGRGHYSPSVRTELESMSGATIDRYLQAIKATASLRGFSALPDFRPFRI</sequence>
<accession>Q3L979</accession>
<organism evidence="1 2">
    <name type="scientific">Rhodococcus erythropolis (strain PR4 / NBRC 100887)</name>
    <dbReference type="NCBI Taxonomy" id="234621"/>
    <lineage>
        <taxon>Bacteria</taxon>
        <taxon>Bacillati</taxon>
        <taxon>Actinomycetota</taxon>
        <taxon>Actinomycetes</taxon>
        <taxon>Mycobacteriales</taxon>
        <taxon>Nocardiaceae</taxon>
        <taxon>Rhodococcus</taxon>
        <taxon>Rhodococcus erythropolis group</taxon>
    </lineage>
</organism>
<dbReference type="AlphaFoldDB" id="Q3L979"/>
<dbReference type="RefSeq" id="WP_011331506.1">
    <property type="nucleotide sequence ID" value="NC_007491.1"/>
</dbReference>
<evidence type="ECO:0000313" key="1">
    <source>
        <dbReference type="EMBL" id="BAE46234.1"/>
    </source>
</evidence>
<dbReference type="HOGENOM" id="CLU_111160_0_0_11"/>
<proteinExistence type="predicted"/>
<evidence type="ECO:0000313" key="2">
    <source>
        <dbReference type="Proteomes" id="UP000002204"/>
    </source>
</evidence>
<dbReference type="Proteomes" id="UP000002204">
    <property type="component" value="Plasmid pREL1"/>
</dbReference>
<protein>
    <submittedName>
        <fullName evidence="1">Putative transposase</fullName>
    </submittedName>
</protein>
<reference evidence="2" key="1">
    <citation type="submission" date="2005-03" db="EMBL/GenBank/DDBJ databases">
        <title>Comparison of the complete genome sequences of Rhodococcus erythropolis PR4 and Rhodococcus opacus B4.</title>
        <authorList>
            <person name="Takarada H."/>
            <person name="Sekine M."/>
            <person name="Hosoyama A."/>
            <person name="Yamada R."/>
            <person name="Fujisawa T."/>
            <person name="Omata S."/>
            <person name="Shimizu A."/>
            <person name="Tsukatani N."/>
            <person name="Tanikawa S."/>
            <person name="Fujita N."/>
            <person name="Harayama S."/>
        </authorList>
    </citation>
    <scope>NUCLEOTIDE SEQUENCE [LARGE SCALE GENOMIC DNA]</scope>
    <source>
        <strain evidence="2">PR4 / NBRC 100887</strain>
        <plasmid evidence="2">pREL1</plasmid>
    </source>
</reference>
<geneLocation type="plasmid" evidence="1 2">
    <name>pREL1</name>
</geneLocation>
<dbReference type="EMBL" id="AP008931">
    <property type="protein sequence ID" value="BAE46234.1"/>
    <property type="molecule type" value="Genomic_DNA"/>
</dbReference>
<gene>
    <name evidence="1" type="ordered locus">RER_pREL1-02910</name>
</gene>
<name>Q3L979_RHOE4</name>
<reference evidence="1 2" key="2">
    <citation type="journal article" date="2006" name="Environ. Microbiol.">
        <title>Sequence analysis of three plasmids harboured in Rhodococcus erythropolis strain PR4.</title>
        <authorList>
            <person name="Sekine M."/>
            <person name="Tanikawa S."/>
            <person name="Omata S."/>
            <person name="Saito M."/>
            <person name="Fujisawa T."/>
            <person name="Tsukatani N."/>
            <person name="Tajima T."/>
            <person name="Sekigawa T."/>
            <person name="Kosugi H."/>
            <person name="Matsuo Y."/>
            <person name="Nishiko R."/>
            <person name="Imamura K."/>
            <person name="Ito M."/>
            <person name="Narita H."/>
            <person name="Tago S."/>
            <person name="Fujita N."/>
            <person name="Harayama S."/>
        </authorList>
    </citation>
    <scope>NUCLEOTIDE SEQUENCE [LARGE SCALE GENOMIC DNA]</scope>
    <source>
        <strain evidence="2">PR4 / NBRC 100887</strain>
        <plasmid evidence="1 2">pREL1</plasmid>
    </source>
</reference>